<feature type="compositionally biased region" description="Low complexity" evidence="1">
    <location>
        <begin position="801"/>
        <end position="810"/>
    </location>
</feature>
<dbReference type="OrthoDB" id="109844at2"/>
<dbReference type="eggNOG" id="COG4733">
    <property type="taxonomic scope" value="Bacteria"/>
</dbReference>
<dbReference type="PaxDb" id="1198114-AciX9_1977"/>
<accession>E8X0S2</accession>
<reference evidence="3" key="1">
    <citation type="submission" date="2011-01" db="EMBL/GenBank/DDBJ databases">
        <title>Complete sequence of chromosome of Acidobacterium sp. MP5ACTX9.</title>
        <authorList>
            <consortium name="US DOE Joint Genome Institute"/>
            <person name="Lucas S."/>
            <person name="Copeland A."/>
            <person name="Lapidus A."/>
            <person name="Cheng J.-F."/>
            <person name="Goodwin L."/>
            <person name="Pitluck S."/>
            <person name="Teshima H."/>
            <person name="Detter J.C."/>
            <person name="Han C."/>
            <person name="Tapia R."/>
            <person name="Land M."/>
            <person name="Hauser L."/>
            <person name="Kyrpides N."/>
            <person name="Ivanova N."/>
            <person name="Ovchinnikova G."/>
            <person name="Pagani I."/>
            <person name="Rawat S.R."/>
            <person name="Mannisto M."/>
            <person name="Haggblom M.M."/>
            <person name="Woyke T."/>
        </authorList>
    </citation>
    <scope>NUCLEOTIDE SEQUENCE [LARGE SCALE GENOMIC DNA]</scope>
    <source>
        <strain evidence="3">MP5ACTX9</strain>
    </source>
</reference>
<dbReference type="RefSeq" id="WP_013580342.1">
    <property type="nucleotide sequence ID" value="NC_015064.1"/>
</dbReference>
<protein>
    <recommendedName>
        <fullName evidence="4">Fibronectin type-III domain-containing protein</fullName>
    </recommendedName>
</protein>
<evidence type="ECO:0000313" key="2">
    <source>
        <dbReference type="EMBL" id="ADW69023.1"/>
    </source>
</evidence>
<dbReference type="HOGENOM" id="CLU_314441_0_0_0"/>
<evidence type="ECO:0008006" key="4">
    <source>
        <dbReference type="Google" id="ProtNLM"/>
    </source>
</evidence>
<keyword evidence="3" id="KW-1185">Reference proteome</keyword>
<dbReference type="KEGG" id="acm:AciX9_1977"/>
<dbReference type="AlphaFoldDB" id="E8X0S2"/>
<name>E8X0S2_GRATM</name>
<sequence length="963" mass="101359">MSKVIMGVAEIGAAAGLVVAANFVPGGQALLTPFVLHLVEGLALSGASMLAGAAASALTSNRGMTITTRQPASNRQIIYGTQRVGGVEIYRSTTGSSLDQFNYVIVLAGHVCDSIVNLYLDGRQVHWEVGSTGNSTRNGVNFGGHCDGNTYTGPNGEQYNFGGGHGGYHVYCEARYGDQLAGDVIGGLTANDANWAASSEGSPYVGDCCYVFLKLESDPNVFPGDPEIRFTVNGKQVYDPRTGTTAFSTNRALIIADVISDLQFGLGDNTVNQAQLVVAANVCDEQVALAGGGTESRDCCNYHYDTGTAPGDVLVTMVEETLGRLSQIGGEWFYWPRYWQGPSFTLDENALTGPISWNPYRSAPDLINRCTGTYVAPQYPFNIAGNLYDANGFDPATGTIQNNFQYGFQPTNFPQFAADVPHGYASDEYLNEDGGIIRPKEITLRTVLSVAQAQRIAKGTLLDNRRQGTGSFPMSLAAWRMQPVDVMQFTFPEYGWTEKLLEVTDVVFAVTENDGDQNTPGVPSIGVVVSVRETAASDYEDLGPGEEQTIYDAPVLAQTTYVPAPPTGLVLTSGAATALQTLDGVVHPRIEVQWTTPQDILTNQIQVQYSTVANPTLWLDAGLVDVSNNLTYISNVIAGAGYNVRIRGLRANGAQSPWEEIDGYTVSITLSVQGILALAPGSLVADAYSDSTGQYAEVTVQGFTAMVGNASVAVLPNGTTVLLQGLAQQQLYYIYYVDLNFTGGAITPIDTQNTADFLNKPGYFLIDSIITPYAPPASGSGGGGGGTATGTRYSPSNFQDTGTRTTTSPTSAYDGDTSTAATVSGSYTYVAGGGGEITQNASGPSAQGSLPPGGGSSSRSSFGLCLWEDFPSVTTTTATNLNLVAAYRVLGTGSPQVTVTGNIGSTANIVMTESATTASATYTMAIPLGTDLSTVSLEVNVTADDNGSTSNTGSFSVYEIYIQ</sequence>
<dbReference type="STRING" id="1198114.AciX9_1977"/>
<feature type="compositionally biased region" description="Gly residues" evidence="1">
    <location>
        <begin position="779"/>
        <end position="788"/>
    </location>
</feature>
<gene>
    <name evidence="2" type="ordered locus">AciX9_1977</name>
</gene>
<evidence type="ECO:0000256" key="1">
    <source>
        <dbReference type="SAM" id="MobiDB-lite"/>
    </source>
</evidence>
<feature type="region of interest" description="Disordered" evidence="1">
    <location>
        <begin position="777"/>
        <end position="817"/>
    </location>
</feature>
<dbReference type="Proteomes" id="UP000000343">
    <property type="component" value="Chromosome"/>
</dbReference>
<dbReference type="EMBL" id="CP002480">
    <property type="protein sequence ID" value="ADW69023.1"/>
    <property type="molecule type" value="Genomic_DNA"/>
</dbReference>
<proteinExistence type="predicted"/>
<organism evidence="3">
    <name type="scientific">Granulicella tundricola (strain ATCC BAA-1859 / DSM 23138 / MP5ACTX9)</name>
    <dbReference type="NCBI Taxonomy" id="1198114"/>
    <lineage>
        <taxon>Bacteria</taxon>
        <taxon>Pseudomonadati</taxon>
        <taxon>Acidobacteriota</taxon>
        <taxon>Terriglobia</taxon>
        <taxon>Terriglobales</taxon>
        <taxon>Acidobacteriaceae</taxon>
        <taxon>Granulicella</taxon>
    </lineage>
</organism>
<evidence type="ECO:0000313" key="3">
    <source>
        <dbReference type="Proteomes" id="UP000000343"/>
    </source>
</evidence>